<reference evidence="1 2" key="1">
    <citation type="submission" date="2020-04" db="EMBL/GenBank/DDBJ databases">
        <authorList>
            <person name="Zhang R."/>
            <person name="Schippers A."/>
        </authorList>
    </citation>
    <scope>NUCLEOTIDE SEQUENCE [LARGE SCALE GENOMIC DNA]</scope>
    <source>
        <strain evidence="1 2">DSM 109850</strain>
    </source>
</reference>
<protein>
    <submittedName>
        <fullName evidence="1">Uncharacterized protein</fullName>
    </submittedName>
</protein>
<dbReference type="AlphaFoldDB" id="A0A7Y0L7S0"/>
<proteinExistence type="predicted"/>
<dbReference type="EMBL" id="JABBVZ010000168">
    <property type="protein sequence ID" value="NMP24882.1"/>
    <property type="molecule type" value="Genomic_DNA"/>
</dbReference>
<evidence type="ECO:0000313" key="1">
    <source>
        <dbReference type="EMBL" id="NMP24882.1"/>
    </source>
</evidence>
<organism evidence="1 2">
    <name type="scientific">Sulfobacillus harzensis</name>
    <dbReference type="NCBI Taxonomy" id="2729629"/>
    <lineage>
        <taxon>Bacteria</taxon>
        <taxon>Bacillati</taxon>
        <taxon>Bacillota</taxon>
        <taxon>Clostridia</taxon>
        <taxon>Eubacteriales</taxon>
        <taxon>Clostridiales Family XVII. Incertae Sedis</taxon>
        <taxon>Sulfobacillus</taxon>
    </lineage>
</organism>
<accession>A0A7Y0L7S0</accession>
<gene>
    <name evidence="1" type="ORF">HIJ39_21480</name>
</gene>
<dbReference type="RefSeq" id="WP_169103087.1">
    <property type="nucleotide sequence ID" value="NZ_JABBVZ010000168.1"/>
</dbReference>
<keyword evidence="2" id="KW-1185">Reference proteome</keyword>
<comment type="caution">
    <text evidence="1">The sequence shown here is derived from an EMBL/GenBank/DDBJ whole genome shotgun (WGS) entry which is preliminary data.</text>
</comment>
<sequence length="141" mass="15903">MKISVSYVLPLVAVGSIGLYALVTTSHQVASTTTHHPIKARPKRYASAKIQRDVQLGLPIPPKANAPLTQREHWIIVQSAPYGHANQFLKKWNALGQPPLYWSSFENAYYFWVNQLAQQAITLSYTYAPNDPSWYGKPLRP</sequence>
<evidence type="ECO:0000313" key="2">
    <source>
        <dbReference type="Proteomes" id="UP000533476"/>
    </source>
</evidence>
<dbReference type="Proteomes" id="UP000533476">
    <property type="component" value="Unassembled WGS sequence"/>
</dbReference>
<name>A0A7Y0L7S0_9FIRM</name>